<dbReference type="InterPro" id="IPR011990">
    <property type="entry name" value="TPR-like_helical_dom_sf"/>
</dbReference>
<dbReference type="InterPro" id="IPR019734">
    <property type="entry name" value="TPR_rpt"/>
</dbReference>
<dbReference type="Proteomes" id="UP000286862">
    <property type="component" value="Unassembled WGS sequence"/>
</dbReference>
<dbReference type="Gene3D" id="1.25.40.10">
    <property type="entry name" value="Tetratricopeptide repeat domain"/>
    <property type="match status" value="3"/>
</dbReference>
<accession>A0A3S4TE50</accession>
<dbReference type="PROSITE" id="PS50005">
    <property type="entry name" value="TPR"/>
    <property type="match status" value="3"/>
</dbReference>
<comment type="caution">
    <text evidence="4">The sequence shown here is derived from an EMBL/GenBank/DDBJ whole genome shotgun (WGS) entry which is preliminary data.</text>
</comment>
<dbReference type="PROSITE" id="PS50293">
    <property type="entry name" value="TPR_REGION"/>
    <property type="match status" value="1"/>
</dbReference>
<feature type="repeat" description="TPR" evidence="3">
    <location>
        <begin position="466"/>
        <end position="499"/>
    </location>
</feature>
<feature type="repeat" description="TPR" evidence="3">
    <location>
        <begin position="432"/>
        <end position="465"/>
    </location>
</feature>
<dbReference type="AlphaFoldDB" id="A0A3S4TE50"/>
<name>A0A3S4TE50_9BACT</name>
<evidence type="ECO:0000256" key="3">
    <source>
        <dbReference type="PROSITE-ProRule" id="PRU00339"/>
    </source>
</evidence>
<evidence type="ECO:0000313" key="4">
    <source>
        <dbReference type="EMBL" id="RWX48549.1"/>
    </source>
</evidence>
<feature type="repeat" description="TPR" evidence="3">
    <location>
        <begin position="574"/>
        <end position="607"/>
    </location>
</feature>
<dbReference type="InterPro" id="IPR051685">
    <property type="entry name" value="Ycf3/AcsC/BcsC/TPR_MFPF"/>
</dbReference>
<dbReference type="SUPFAM" id="SSF48452">
    <property type="entry name" value="TPR-like"/>
    <property type="match status" value="2"/>
</dbReference>
<dbReference type="Pfam" id="PF13432">
    <property type="entry name" value="TPR_16"/>
    <property type="match status" value="1"/>
</dbReference>
<dbReference type="EMBL" id="MTKQ01000081">
    <property type="protein sequence ID" value="RWX48549.1"/>
    <property type="molecule type" value="Genomic_DNA"/>
</dbReference>
<dbReference type="Pfam" id="PF13181">
    <property type="entry name" value="TPR_8"/>
    <property type="match status" value="1"/>
</dbReference>
<proteinExistence type="predicted"/>
<dbReference type="PANTHER" id="PTHR44943">
    <property type="entry name" value="CELLULOSE SYNTHASE OPERON PROTEIN C"/>
    <property type="match status" value="1"/>
</dbReference>
<evidence type="ECO:0000256" key="1">
    <source>
        <dbReference type="ARBA" id="ARBA00022737"/>
    </source>
</evidence>
<protein>
    <submittedName>
        <fullName evidence="4">Tetratricopeptide repeat-containing protein</fullName>
    </submittedName>
</protein>
<evidence type="ECO:0000256" key="2">
    <source>
        <dbReference type="ARBA" id="ARBA00022803"/>
    </source>
</evidence>
<sequence length="734" mass="82873">MFFNDPVCDQDFQTDDGLILAQPLLLELKEILPVPASTGFWLHDPTCPSEHAFSSEQLEKLHSWQAGVNEETAKSPVLLEDMLVIPLITAQEQEEGATLVIYDVDPAVLRKMATEWLAELREKILQRFCRIRHIYIDPDTGLYNRRALTLLLAKESCRKTIFLIAAVPGTRTLAGGFQKIRQVNALLRTLIEEPLFYLGQGLFAAVRRINQRGACLDFSHRLVSRLKREGLRRVHVGFSSLPHEDTPQEILHRCQRLLAEAERRGPYSLCDEAFLVRKEQHPFALPAAPVVRRLQKKWRGLDKFGLLLVSFTHKQNMQDGKEEAQALPDLDLILAKSQSSSTTCTSSTSYISYTLNANEQLILLPDRSFEQTSLQAKELAQKISKETETPPSIGFCHWPTVGIPKIECIRSCRKAILHAGFYEKGAVVAFDALSYNVSGDLYFDEGDYKQAIKEYKAGLQIKPDDVNLLNSLGVALAEINRHREAESCFSQVLQTEPQNYMALINKGMSCRLLGHPEEAIACFEQGLRCKEHAKQASIELYLQLGKLYCLQEKFKQAVELLNDWKQLKGEPSEFIFFRLFGEALMGAGENNEAIKALQRSLQIYPQNADSQSMLGLLYVLEGQGAEVGLSLCDRAITADGGDAHHLYRRAAALRHLGRRHKALEDVRESLKVQRNNEQTLLLRAILYEELGSLRRAQQGFQRIVRMKKSTENRKKEALAGLARIAARTHISSQS</sequence>
<dbReference type="PANTHER" id="PTHR44943:SF8">
    <property type="entry name" value="TPR REPEAT-CONTAINING PROTEIN MJ0263"/>
    <property type="match status" value="1"/>
</dbReference>
<keyword evidence="2 3" id="KW-0802">TPR repeat</keyword>
<gene>
    <name evidence="4" type="ORF">VT99_10812</name>
</gene>
<keyword evidence="1" id="KW-0677">Repeat</keyword>
<reference evidence="4 5" key="1">
    <citation type="submission" date="2017-01" db="EMBL/GenBank/DDBJ databases">
        <title>The cable genome- insights into the physiology and evolution of filamentous bacteria capable of sulfide oxidation via long distance electron transfer.</title>
        <authorList>
            <person name="Schreiber L."/>
            <person name="Bjerg J.T."/>
            <person name="Boggild A."/>
            <person name="Van De Vossenberg J."/>
            <person name="Meysman F."/>
            <person name="Nielsen L.P."/>
            <person name="Schramm A."/>
            <person name="Kjeldsen K.U."/>
        </authorList>
    </citation>
    <scope>NUCLEOTIDE SEQUENCE [LARGE SCALE GENOMIC DNA]</scope>
    <source>
        <strain evidence="4">A2</strain>
    </source>
</reference>
<evidence type="ECO:0000313" key="5">
    <source>
        <dbReference type="Proteomes" id="UP000286862"/>
    </source>
</evidence>
<dbReference type="SMART" id="SM00028">
    <property type="entry name" value="TPR"/>
    <property type="match status" value="7"/>
</dbReference>
<dbReference type="Pfam" id="PF13414">
    <property type="entry name" value="TPR_11"/>
    <property type="match status" value="1"/>
</dbReference>
<organism evidence="4 5">
    <name type="scientific">Candidatus Electrothrix marina</name>
    <dbReference type="NCBI Taxonomy" id="1859130"/>
    <lineage>
        <taxon>Bacteria</taxon>
        <taxon>Pseudomonadati</taxon>
        <taxon>Thermodesulfobacteriota</taxon>
        <taxon>Desulfobulbia</taxon>
        <taxon>Desulfobulbales</taxon>
        <taxon>Desulfobulbaceae</taxon>
        <taxon>Candidatus Electrothrix</taxon>
    </lineage>
</organism>